<evidence type="ECO:0008006" key="3">
    <source>
        <dbReference type="Google" id="ProtNLM"/>
    </source>
</evidence>
<accession>A0A5C2RU26</accession>
<reference evidence="1" key="1">
    <citation type="journal article" date="2018" name="Genome Biol. Evol.">
        <title>Genomics and development of Lentinus tigrinus, a white-rot wood-decaying mushroom with dimorphic fruiting bodies.</title>
        <authorList>
            <person name="Wu B."/>
            <person name="Xu Z."/>
            <person name="Knudson A."/>
            <person name="Carlson A."/>
            <person name="Chen N."/>
            <person name="Kovaka S."/>
            <person name="LaButti K."/>
            <person name="Lipzen A."/>
            <person name="Pennachio C."/>
            <person name="Riley R."/>
            <person name="Schakwitz W."/>
            <person name="Umezawa K."/>
            <person name="Ohm R.A."/>
            <person name="Grigoriev I.V."/>
            <person name="Nagy L.G."/>
            <person name="Gibbons J."/>
            <person name="Hibbett D."/>
        </authorList>
    </citation>
    <scope>NUCLEOTIDE SEQUENCE [LARGE SCALE GENOMIC DNA]</scope>
    <source>
        <strain evidence="1">ALCF2SS1-6</strain>
    </source>
</reference>
<dbReference type="SUPFAM" id="SSF52047">
    <property type="entry name" value="RNI-like"/>
    <property type="match status" value="1"/>
</dbReference>
<dbReference type="Gene3D" id="3.80.10.10">
    <property type="entry name" value="Ribonuclease Inhibitor"/>
    <property type="match status" value="1"/>
</dbReference>
<name>A0A5C2RU26_9APHY</name>
<protein>
    <recommendedName>
        <fullName evidence="3">F-box domain-containing protein</fullName>
    </recommendedName>
</protein>
<dbReference type="AlphaFoldDB" id="A0A5C2RU26"/>
<keyword evidence="2" id="KW-1185">Reference proteome</keyword>
<gene>
    <name evidence="1" type="ORF">L227DRAFT_657132</name>
</gene>
<organism evidence="1 2">
    <name type="scientific">Lentinus tigrinus ALCF2SS1-6</name>
    <dbReference type="NCBI Taxonomy" id="1328759"/>
    <lineage>
        <taxon>Eukaryota</taxon>
        <taxon>Fungi</taxon>
        <taxon>Dikarya</taxon>
        <taxon>Basidiomycota</taxon>
        <taxon>Agaricomycotina</taxon>
        <taxon>Agaricomycetes</taxon>
        <taxon>Polyporales</taxon>
        <taxon>Polyporaceae</taxon>
        <taxon>Lentinus</taxon>
    </lineage>
</organism>
<dbReference type="OrthoDB" id="3222238at2759"/>
<dbReference type="InterPro" id="IPR032675">
    <property type="entry name" value="LRR_dom_sf"/>
</dbReference>
<dbReference type="EMBL" id="ML122298">
    <property type="protein sequence ID" value="RPD55122.1"/>
    <property type="molecule type" value="Genomic_DNA"/>
</dbReference>
<dbReference type="STRING" id="1328759.A0A5C2RU26"/>
<sequence length="510" mass="57378">MTEAGLLISPSARFATCQDLVEQTFGHYDPVRVRGDSGTLAKCARVSRMFFKPAAKLLWEDLDSWHVILNVLWKSYKIEYGEIEWIAPIDDKQWARLELYGPFVKNIDMLREDDTEGLGGAAFWAVVMRARGQPIFPQLSRVKRVDLRHMRTYEPIFLLSAALREVRFTLPVRDPNEPDFYPCKDCRDLTVHQFDETIGPFLQLLHVQSPNLVSLSINFDGHSYPSPSESKVQDMKRLRLFSALQNLHVEMSGRSLIALLNICTGLQHLVSLSLYLNDDYNMTLPKRKVNSPELPPLSTLTEFKFRGHPGYATAALEFAKTSALRTLLLIGPMNQEGWNKCLDTLSEHFSDTITTLCMTLHGGESVRFADIGARLHALPNLKHCFLEFCEDLKPEGEPSPVLLTDDDLVKAARAWPRLRKFVLSCALDEQAEAPSAESLGAFTEHCPELKTLVVPSIDASQLPAGLDEDVGRGELPELTGDWESEGFAFLGSSQEARECYDVDILVHNSK</sequence>
<dbReference type="Proteomes" id="UP000313359">
    <property type="component" value="Unassembled WGS sequence"/>
</dbReference>
<evidence type="ECO:0000313" key="1">
    <source>
        <dbReference type="EMBL" id="RPD55122.1"/>
    </source>
</evidence>
<proteinExistence type="predicted"/>
<evidence type="ECO:0000313" key="2">
    <source>
        <dbReference type="Proteomes" id="UP000313359"/>
    </source>
</evidence>